<keyword evidence="1" id="KW-1133">Transmembrane helix</keyword>
<feature type="transmembrane region" description="Helical" evidence="1">
    <location>
        <begin position="79"/>
        <end position="97"/>
    </location>
</feature>
<name>A0A382X7E5_9ZZZZ</name>
<organism evidence="2">
    <name type="scientific">marine metagenome</name>
    <dbReference type="NCBI Taxonomy" id="408172"/>
    <lineage>
        <taxon>unclassified sequences</taxon>
        <taxon>metagenomes</taxon>
        <taxon>ecological metagenomes</taxon>
    </lineage>
</organism>
<sequence>MLKNLVNGKVLIFLLLICNGVYFTMVGYTIPMLLSYTNGLPIFDMRPMGYSYAETVTLLDSLGPMGIEYYITTQLALDWIYPACFMLTYSIGILWVYKKLATGARIARIGALIAVLAGLFDYLENIHLYKILSSYPKIDEDFIFSSNITTILKSGATTVAMSIFLLGLIRWCFVSLMAKKKG</sequence>
<keyword evidence="1" id="KW-0472">Membrane</keyword>
<feature type="transmembrane region" description="Helical" evidence="1">
    <location>
        <begin position="151"/>
        <end position="173"/>
    </location>
</feature>
<accession>A0A382X7E5</accession>
<evidence type="ECO:0000256" key="1">
    <source>
        <dbReference type="SAM" id="Phobius"/>
    </source>
</evidence>
<gene>
    <name evidence="2" type="ORF">METZ01_LOCUS419654</name>
</gene>
<reference evidence="2" key="1">
    <citation type="submission" date="2018-05" db="EMBL/GenBank/DDBJ databases">
        <authorList>
            <person name="Lanie J.A."/>
            <person name="Ng W.-L."/>
            <person name="Kazmierczak K.M."/>
            <person name="Andrzejewski T.M."/>
            <person name="Davidsen T.M."/>
            <person name="Wayne K.J."/>
            <person name="Tettelin H."/>
            <person name="Glass J.I."/>
            <person name="Rusch D."/>
            <person name="Podicherti R."/>
            <person name="Tsui H.-C.T."/>
            <person name="Winkler M.E."/>
        </authorList>
    </citation>
    <scope>NUCLEOTIDE SEQUENCE</scope>
</reference>
<feature type="transmembrane region" description="Helical" evidence="1">
    <location>
        <begin position="12"/>
        <end position="34"/>
    </location>
</feature>
<feature type="transmembrane region" description="Helical" evidence="1">
    <location>
        <begin position="109"/>
        <end position="131"/>
    </location>
</feature>
<evidence type="ECO:0000313" key="2">
    <source>
        <dbReference type="EMBL" id="SVD66800.1"/>
    </source>
</evidence>
<keyword evidence="1" id="KW-0812">Transmembrane</keyword>
<proteinExistence type="predicted"/>
<protein>
    <submittedName>
        <fullName evidence="2">Uncharacterized protein</fullName>
    </submittedName>
</protein>
<dbReference type="EMBL" id="UINC01165422">
    <property type="protein sequence ID" value="SVD66800.1"/>
    <property type="molecule type" value="Genomic_DNA"/>
</dbReference>
<dbReference type="AlphaFoldDB" id="A0A382X7E5"/>